<reference evidence="1 2" key="1">
    <citation type="submission" date="2018-09" db="EMBL/GenBank/DDBJ databases">
        <title>Complete genome of Bacillus thuringiensis strain QZL38.</title>
        <authorList>
            <person name="Song F."/>
        </authorList>
    </citation>
    <scope>NUCLEOTIDE SEQUENCE [LARGE SCALE GENOMIC DNA]</scope>
    <source>
        <strain evidence="1 2">QZL38</strain>
        <plasmid evidence="1 2">p.1</plasmid>
    </source>
</reference>
<dbReference type="AlphaFoldDB" id="A0A9W3VHF9"/>
<accession>A0A9W3VHF9</accession>
<proteinExistence type="predicted"/>
<protein>
    <submittedName>
        <fullName evidence="1">Uncharacterized protein</fullName>
    </submittedName>
</protein>
<dbReference type="Proteomes" id="UP000269847">
    <property type="component" value="Plasmid p.1"/>
</dbReference>
<organism evidence="1 2">
    <name type="scientific">Bacillus thuringiensis</name>
    <dbReference type="NCBI Taxonomy" id="1428"/>
    <lineage>
        <taxon>Bacteria</taxon>
        <taxon>Bacillati</taxon>
        <taxon>Bacillota</taxon>
        <taxon>Bacilli</taxon>
        <taxon>Bacillales</taxon>
        <taxon>Bacillaceae</taxon>
        <taxon>Bacillus</taxon>
        <taxon>Bacillus cereus group</taxon>
    </lineage>
</organism>
<evidence type="ECO:0000313" key="2">
    <source>
        <dbReference type="Proteomes" id="UP000269847"/>
    </source>
</evidence>
<evidence type="ECO:0000313" key="1">
    <source>
        <dbReference type="EMBL" id="AYF85285.1"/>
    </source>
</evidence>
<dbReference type="EMBL" id="CP032614">
    <property type="protein sequence ID" value="AYF85285.1"/>
    <property type="molecule type" value="Genomic_DNA"/>
</dbReference>
<name>A0A9W3VHF9_BACTU</name>
<gene>
    <name evidence="1" type="ORF">D7J84_30310</name>
</gene>
<sequence length="60" mass="6907">MQSRAAASLYQMGRSYLQRSSVKGSIANDFGEEFNYTWNEIKKLVKRVVLNGVTLLLYNF</sequence>
<geneLocation type="plasmid" evidence="1 2">
    <name>p.1</name>
</geneLocation>
<keyword evidence="1" id="KW-0614">Plasmid</keyword>